<comment type="caution">
    <text evidence="1">The sequence shown here is derived from an EMBL/GenBank/DDBJ whole genome shotgun (WGS) entry which is preliminary data.</text>
</comment>
<gene>
    <name evidence="1" type="ORF">SLU01_06280</name>
</gene>
<organism evidence="1 2">
    <name type="scientific">Sporosarcina luteola</name>
    <dbReference type="NCBI Taxonomy" id="582850"/>
    <lineage>
        <taxon>Bacteria</taxon>
        <taxon>Bacillati</taxon>
        <taxon>Bacillota</taxon>
        <taxon>Bacilli</taxon>
        <taxon>Bacillales</taxon>
        <taxon>Caryophanaceae</taxon>
        <taxon>Sporosarcina</taxon>
    </lineage>
</organism>
<evidence type="ECO:0000313" key="1">
    <source>
        <dbReference type="EMBL" id="GEN82316.1"/>
    </source>
</evidence>
<reference evidence="1 2" key="1">
    <citation type="submission" date="2019-07" db="EMBL/GenBank/DDBJ databases">
        <title>Whole genome shotgun sequence of Sporosarcina luteola NBRC 105378.</title>
        <authorList>
            <person name="Hosoyama A."/>
            <person name="Uohara A."/>
            <person name="Ohji S."/>
            <person name="Ichikawa N."/>
        </authorList>
    </citation>
    <scope>NUCLEOTIDE SEQUENCE [LARGE SCALE GENOMIC DNA]</scope>
    <source>
        <strain evidence="1 2">NBRC 105378</strain>
    </source>
</reference>
<sequence length="228" mass="25518">MKNLQWKMEETFYFPTNIGVPSDGSAVKVKAGFTEKRSDDSVRLNGIYHIAAQVTFDEGERTEELPEEVVYVDDVELDGRSGYFEYAVPLHVDLPPEVEQPLHIETTDVRATADGNGALTVAWYVNCSYSDASSGELAVKEVVEEKQDTATAELPPQEKTDVAQKQEFLQATAEHVHEETVAMHDSSSWNDHDDILSYIAGLPDEWTTTSFRSNDVFVKQESYSTEEA</sequence>
<protein>
    <submittedName>
        <fullName evidence="1">Uncharacterized protein</fullName>
    </submittedName>
</protein>
<dbReference type="AlphaFoldDB" id="A0A511Z4F0"/>
<dbReference type="EMBL" id="BJYL01000007">
    <property type="protein sequence ID" value="GEN82316.1"/>
    <property type="molecule type" value="Genomic_DNA"/>
</dbReference>
<dbReference type="Proteomes" id="UP000321901">
    <property type="component" value="Unassembled WGS sequence"/>
</dbReference>
<keyword evidence="2" id="KW-1185">Reference proteome</keyword>
<evidence type="ECO:0000313" key="2">
    <source>
        <dbReference type="Proteomes" id="UP000321901"/>
    </source>
</evidence>
<dbReference type="OrthoDB" id="2964549at2"/>
<accession>A0A511Z4F0</accession>
<name>A0A511Z4F0_9BACL</name>
<dbReference type="RefSeq" id="WP_147055255.1">
    <property type="nucleotide sequence ID" value="NZ_BJYL01000007.1"/>
</dbReference>
<proteinExistence type="predicted"/>